<dbReference type="EC" id="3.4.-.-" evidence="3"/>
<accession>A0ABW8RCS9</accession>
<dbReference type="RefSeq" id="WP_406578949.1">
    <property type="nucleotide sequence ID" value="NZ_JBJHQH010000001.1"/>
</dbReference>
<keyword evidence="1" id="KW-0812">Transmembrane</keyword>
<evidence type="ECO:0000313" key="4">
    <source>
        <dbReference type="Proteomes" id="UP001623041"/>
    </source>
</evidence>
<dbReference type="InterPro" id="IPR003675">
    <property type="entry name" value="Rce1/LyrA-like_dom"/>
</dbReference>
<feature type="transmembrane region" description="Helical" evidence="1">
    <location>
        <begin position="188"/>
        <end position="206"/>
    </location>
</feature>
<feature type="transmembrane region" description="Helical" evidence="1">
    <location>
        <begin position="212"/>
        <end position="234"/>
    </location>
</feature>
<feature type="transmembrane region" description="Helical" evidence="1">
    <location>
        <begin position="12"/>
        <end position="30"/>
    </location>
</feature>
<feature type="transmembrane region" description="Helical" evidence="1">
    <location>
        <begin position="239"/>
        <end position="260"/>
    </location>
</feature>
<feature type="transmembrane region" description="Helical" evidence="1">
    <location>
        <begin position="266"/>
        <end position="284"/>
    </location>
</feature>
<feature type="transmembrane region" description="Helical" evidence="1">
    <location>
        <begin position="76"/>
        <end position="98"/>
    </location>
</feature>
<name>A0ABW8RCS9_9BACI</name>
<gene>
    <name evidence="3" type="ORF">ACJEBI_01995</name>
</gene>
<proteinExistence type="predicted"/>
<evidence type="ECO:0000256" key="1">
    <source>
        <dbReference type="SAM" id="Phobius"/>
    </source>
</evidence>
<comment type="caution">
    <text evidence="3">The sequence shown here is derived from an EMBL/GenBank/DDBJ whole genome shotgun (WGS) entry which is preliminary data.</text>
</comment>
<sequence length="303" mass="35002">MTTNLTKPISKKLLFAMLIVTIGAEILLYLTRYSYMAGTLYDAMMVSSFFIGWKLHPRLKNSVDYPKTKRQLTLQFTGAFLIFFLGSTIINMYSTYIFQDFSTNYDQYVQDYTDMQMAAGEDDGTEAGHITKPIWSFFEKVDTIGYDLYTDTLAGLEEVWRLAYMILLLVIFKKVFPRRWESGRRDIFLMCALFLTSILFGIDHTLDSEQPWSIRIGAIVTFANMGLLFGLILLWTRNLWVTVLVHALYDITATLSWYYIDYAVELFALAVLVVHLILLTLEKLSHRRLKNQLKAVELAQAAE</sequence>
<evidence type="ECO:0000313" key="3">
    <source>
        <dbReference type="EMBL" id="MFK9090254.1"/>
    </source>
</evidence>
<keyword evidence="1" id="KW-1133">Transmembrane helix</keyword>
<reference evidence="3 4" key="1">
    <citation type="submission" date="2024-11" db="EMBL/GenBank/DDBJ databases">
        <authorList>
            <person name="Lucas J.A."/>
        </authorList>
    </citation>
    <scope>NUCLEOTIDE SEQUENCE [LARGE SCALE GENOMIC DNA]</scope>
    <source>
        <strain evidence="3 4">Z 5.4</strain>
    </source>
</reference>
<keyword evidence="4" id="KW-1185">Reference proteome</keyword>
<feature type="domain" description="CAAX prenyl protease 2/Lysostaphin resistance protein A-like" evidence="2">
    <location>
        <begin position="171"/>
        <end position="251"/>
    </location>
</feature>
<keyword evidence="3" id="KW-0378">Hydrolase</keyword>
<dbReference type="Proteomes" id="UP001623041">
    <property type="component" value="Unassembled WGS sequence"/>
</dbReference>
<organism evidence="3 4">
    <name type="scientific">Bacillus salipaludis</name>
    <dbReference type="NCBI Taxonomy" id="2547811"/>
    <lineage>
        <taxon>Bacteria</taxon>
        <taxon>Bacillati</taxon>
        <taxon>Bacillota</taxon>
        <taxon>Bacilli</taxon>
        <taxon>Bacillales</taxon>
        <taxon>Bacillaceae</taxon>
        <taxon>Bacillus</taxon>
    </lineage>
</organism>
<keyword evidence="1" id="KW-0472">Membrane</keyword>
<evidence type="ECO:0000259" key="2">
    <source>
        <dbReference type="Pfam" id="PF02517"/>
    </source>
</evidence>
<dbReference type="GO" id="GO:0016787">
    <property type="term" value="F:hydrolase activity"/>
    <property type="evidence" value="ECO:0007669"/>
    <property type="project" value="UniProtKB-KW"/>
</dbReference>
<dbReference type="Pfam" id="PF02517">
    <property type="entry name" value="Rce1-like"/>
    <property type="match status" value="1"/>
</dbReference>
<protein>
    <submittedName>
        <fullName evidence="3">CPBP family intramembrane glutamic endopeptidase</fullName>
        <ecNumber evidence="3">3.4.-.-</ecNumber>
    </submittedName>
</protein>
<dbReference type="EMBL" id="JBJHQH010000001">
    <property type="protein sequence ID" value="MFK9090254.1"/>
    <property type="molecule type" value="Genomic_DNA"/>
</dbReference>